<protein>
    <recommendedName>
        <fullName evidence="4">TIGR02611 family protein</fullName>
    </recommendedName>
</protein>
<dbReference type="Pfam" id="PF09656">
    <property type="entry name" value="PGPGW"/>
    <property type="match status" value="1"/>
</dbReference>
<dbReference type="InterPro" id="IPR019099">
    <property type="entry name" value="Uncharacterised_PGPGW_TM"/>
</dbReference>
<evidence type="ECO:0000256" key="1">
    <source>
        <dbReference type="SAM" id="Phobius"/>
    </source>
</evidence>
<keyword evidence="3" id="KW-1185">Reference proteome</keyword>
<comment type="caution">
    <text evidence="2">The sequence shown here is derived from an EMBL/GenBank/DDBJ whole genome shotgun (WGS) entry which is preliminary data.</text>
</comment>
<dbReference type="InterPro" id="IPR013434">
    <property type="entry name" value="CHP02611"/>
</dbReference>
<keyword evidence="1" id="KW-1133">Transmembrane helix</keyword>
<dbReference type="EMBL" id="BOPH01000053">
    <property type="protein sequence ID" value="GIJ68923.1"/>
    <property type="molecule type" value="Genomic_DNA"/>
</dbReference>
<feature type="transmembrane region" description="Helical" evidence="1">
    <location>
        <begin position="101"/>
        <end position="121"/>
    </location>
</feature>
<dbReference type="NCBIfam" id="TIGR02611">
    <property type="entry name" value="TIGR02611 family protein"/>
    <property type="match status" value="1"/>
</dbReference>
<sequence length="140" mass="16094">MEGAKRRRWRRTRARARLARNRVYALPGGRTIFKVAIAILGGLIVALGLVLVPLPGPGWAIVFGGLAIWAIEFAWAARLLDWVRRQVRAFTRMMKKLHWSLRAAFSLAVVAVLLSIAWLWLKHRYGFDTLAQFWEYITTH</sequence>
<gene>
    <name evidence="2" type="ORF">Voc01_038400</name>
</gene>
<keyword evidence="1" id="KW-0472">Membrane</keyword>
<feature type="transmembrane region" description="Helical" evidence="1">
    <location>
        <begin position="32"/>
        <end position="52"/>
    </location>
</feature>
<accession>A0A8J4EBX2</accession>
<name>A0A8J4EBX2_9ACTN</name>
<dbReference type="RefSeq" id="WP_239160319.1">
    <property type="nucleotide sequence ID" value="NZ_BOPH01000053.1"/>
</dbReference>
<evidence type="ECO:0000313" key="3">
    <source>
        <dbReference type="Proteomes" id="UP000635606"/>
    </source>
</evidence>
<proteinExistence type="predicted"/>
<evidence type="ECO:0008006" key="4">
    <source>
        <dbReference type="Google" id="ProtNLM"/>
    </source>
</evidence>
<organism evidence="2 3">
    <name type="scientific">Virgisporangium ochraceum</name>
    <dbReference type="NCBI Taxonomy" id="65505"/>
    <lineage>
        <taxon>Bacteria</taxon>
        <taxon>Bacillati</taxon>
        <taxon>Actinomycetota</taxon>
        <taxon>Actinomycetes</taxon>
        <taxon>Micromonosporales</taxon>
        <taxon>Micromonosporaceae</taxon>
        <taxon>Virgisporangium</taxon>
    </lineage>
</organism>
<evidence type="ECO:0000313" key="2">
    <source>
        <dbReference type="EMBL" id="GIJ68923.1"/>
    </source>
</evidence>
<dbReference type="AlphaFoldDB" id="A0A8J4EBX2"/>
<dbReference type="Proteomes" id="UP000635606">
    <property type="component" value="Unassembled WGS sequence"/>
</dbReference>
<reference evidence="2" key="1">
    <citation type="submission" date="2021-01" db="EMBL/GenBank/DDBJ databases">
        <title>Whole genome shotgun sequence of Virgisporangium ochraceum NBRC 16418.</title>
        <authorList>
            <person name="Komaki H."/>
            <person name="Tamura T."/>
        </authorList>
    </citation>
    <scope>NUCLEOTIDE SEQUENCE</scope>
    <source>
        <strain evidence="2">NBRC 16418</strain>
    </source>
</reference>
<feature type="transmembrane region" description="Helical" evidence="1">
    <location>
        <begin position="58"/>
        <end position="80"/>
    </location>
</feature>
<keyword evidence="1" id="KW-0812">Transmembrane</keyword>